<dbReference type="PANTHER" id="PTHR30399">
    <property type="entry name" value="UNCHARACTERIZED PROTEIN YGJP"/>
    <property type="match status" value="1"/>
</dbReference>
<organism evidence="2 3">
    <name type="scientific">Sediminivirga luteola</name>
    <dbReference type="NCBI Taxonomy" id="1774748"/>
    <lineage>
        <taxon>Bacteria</taxon>
        <taxon>Bacillati</taxon>
        <taxon>Actinomycetota</taxon>
        <taxon>Actinomycetes</taxon>
        <taxon>Micrococcales</taxon>
        <taxon>Brevibacteriaceae</taxon>
        <taxon>Sediminivirga</taxon>
    </lineage>
</organism>
<proteinExistence type="predicted"/>
<reference evidence="2" key="2">
    <citation type="submission" date="2020-09" db="EMBL/GenBank/DDBJ databases">
        <authorList>
            <person name="Sun Q."/>
            <person name="Zhou Y."/>
        </authorList>
    </citation>
    <scope>NUCLEOTIDE SEQUENCE</scope>
    <source>
        <strain evidence="2">CGMCC 1.12785</strain>
    </source>
</reference>
<dbReference type="Proteomes" id="UP000616114">
    <property type="component" value="Unassembled WGS sequence"/>
</dbReference>
<evidence type="ECO:0000313" key="3">
    <source>
        <dbReference type="Proteomes" id="UP000616114"/>
    </source>
</evidence>
<evidence type="ECO:0000313" key="2">
    <source>
        <dbReference type="EMBL" id="GGA07467.1"/>
    </source>
</evidence>
<gene>
    <name evidence="2" type="ORF">GCM10011333_07730</name>
</gene>
<comment type="caution">
    <text evidence="2">The sequence shown here is derived from an EMBL/GenBank/DDBJ whole genome shotgun (WGS) entry which is preliminary data.</text>
</comment>
<accession>A0A8J2TWB9</accession>
<dbReference type="InterPro" id="IPR002725">
    <property type="entry name" value="YgjP-like_metallopeptidase"/>
</dbReference>
<keyword evidence="3" id="KW-1185">Reference proteome</keyword>
<dbReference type="InterPro" id="IPR053136">
    <property type="entry name" value="UTP_pyrophosphatase-like"/>
</dbReference>
<dbReference type="Gene3D" id="3.30.2010.10">
    <property type="entry name" value="Metalloproteases ('zincins'), catalytic domain"/>
    <property type="match status" value="1"/>
</dbReference>
<keyword evidence="2" id="KW-0378">Hydrolase</keyword>
<dbReference type="RefSeq" id="WP_188549618.1">
    <property type="nucleotide sequence ID" value="NZ_BMFY01000003.1"/>
</dbReference>
<dbReference type="EMBL" id="BMFY01000003">
    <property type="protein sequence ID" value="GGA07467.1"/>
    <property type="molecule type" value="Genomic_DNA"/>
</dbReference>
<feature type="domain" description="YgjP-like metallopeptidase" evidence="1">
    <location>
        <begin position="98"/>
        <end position="166"/>
    </location>
</feature>
<sequence length="182" mass="20530">MDIEGLREAIGAGRVEIRRSKRRSKTIGSLLEGETIVLVLPWRYPVRGNEAQLASLITRLEKKIGSVRAGALDLEQRCRDLTARYFADDVLPASVRWVGNQHTLWGSTTSVTREIRISDRLRFAPPWVLDAVLVHELAHLRVLDHGPRFRALVAAYPQYDRAQDFLAGFSAGQEWSRSARTA</sequence>
<protein>
    <submittedName>
        <fullName evidence="2">Metal-dependent hydrolase</fullName>
    </submittedName>
</protein>
<dbReference type="GO" id="GO:0016787">
    <property type="term" value="F:hydrolase activity"/>
    <property type="evidence" value="ECO:0007669"/>
    <property type="project" value="UniProtKB-KW"/>
</dbReference>
<name>A0A8J2TWB9_9MICO</name>
<dbReference type="AlphaFoldDB" id="A0A8J2TWB9"/>
<dbReference type="Pfam" id="PF01863">
    <property type="entry name" value="YgjP-like"/>
    <property type="match status" value="1"/>
</dbReference>
<dbReference type="PANTHER" id="PTHR30399:SF1">
    <property type="entry name" value="UTP PYROPHOSPHATASE"/>
    <property type="match status" value="1"/>
</dbReference>
<dbReference type="CDD" id="cd07344">
    <property type="entry name" value="M48_yhfN_like"/>
    <property type="match status" value="1"/>
</dbReference>
<evidence type="ECO:0000259" key="1">
    <source>
        <dbReference type="Pfam" id="PF01863"/>
    </source>
</evidence>
<reference evidence="2" key="1">
    <citation type="journal article" date="2014" name="Int. J. Syst. Evol. Microbiol.">
        <title>Complete genome sequence of Corynebacterium casei LMG S-19264T (=DSM 44701T), isolated from a smear-ripened cheese.</title>
        <authorList>
            <consortium name="US DOE Joint Genome Institute (JGI-PGF)"/>
            <person name="Walter F."/>
            <person name="Albersmeier A."/>
            <person name="Kalinowski J."/>
            <person name="Ruckert C."/>
        </authorList>
    </citation>
    <scope>NUCLEOTIDE SEQUENCE</scope>
    <source>
        <strain evidence="2">CGMCC 1.12785</strain>
    </source>
</reference>